<gene>
    <name evidence="5" type="ORF">H9746_08100</name>
</gene>
<reference evidence="5" key="2">
    <citation type="submission" date="2021-04" db="EMBL/GenBank/DDBJ databases">
        <authorList>
            <person name="Gilroy R."/>
        </authorList>
    </citation>
    <scope>NUCLEOTIDE SEQUENCE</scope>
    <source>
        <strain evidence="5">CHK193-4272</strain>
    </source>
</reference>
<feature type="domain" description="SLH" evidence="4">
    <location>
        <begin position="142"/>
        <end position="208"/>
    </location>
</feature>
<evidence type="ECO:0000256" key="1">
    <source>
        <dbReference type="ARBA" id="ARBA00022737"/>
    </source>
</evidence>
<dbReference type="AlphaFoldDB" id="A0A9D1PJV5"/>
<dbReference type="EMBL" id="DXIE01000046">
    <property type="protein sequence ID" value="HIV62783.1"/>
    <property type="molecule type" value="Genomic_DNA"/>
</dbReference>
<dbReference type="GO" id="GO:0008233">
    <property type="term" value="F:peptidase activity"/>
    <property type="evidence" value="ECO:0007669"/>
    <property type="project" value="InterPro"/>
</dbReference>
<reference evidence="5" key="1">
    <citation type="journal article" date="2021" name="PeerJ">
        <title>Extensive microbial diversity within the chicken gut microbiome revealed by metagenomics and culture.</title>
        <authorList>
            <person name="Gilroy R."/>
            <person name="Ravi A."/>
            <person name="Getino M."/>
            <person name="Pursley I."/>
            <person name="Horton D.L."/>
            <person name="Alikhan N.F."/>
            <person name="Baker D."/>
            <person name="Gharbi K."/>
            <person name="Hall N."/>
            <person name="Watson M."/>
            <person name="Adriaenssens E.M."/>
            <person name="Foster-Nyarko E."/>
            <person name="Jarju S."/>
            <person name="Secka A."/>
            <person name="Antonio M."/>
            <person name="Oren A."/>
            <person name="Chaudhuri R.R."/>
            <person name="La Ragione R."/>
            <person name="Hildebrand F."/>
            <person name="Pallen M.J."/>
        </authorList>
    </citation>
    <scope>NUCLEOTIDE SEQUENCE</scope>
    <source>
        <strain evidence="5">CHK193-4272</strain>
    </source>
</reference>
<evidence type="ECO:0000256" key="2">
    <source>
        <dbReference type="SAM" id="MobiDB-lite"/>
    </source>
</evidence>
<evidence type="ECO:0000313" key="6">
    <source>
        <dbReference type="Proteomes" id="UP000886808"/>
    </source>
</evidence>
<keyword evidence="3" id="KW-0732">Signal</keyword>
<dbReference type="Proteomes" id="UP000886808">
    <property type="component" value="Unassembled WGS sequence"/>
</dbReference>
<feature type="signal peptide" evidence="3">
    <location>
        <begin position="1"/>
        <end position="20"/>
    </location>
</feature>
<keyword evidence="1" id="KW-0677">Repeat</keyword>
<evidence type="ECO:0000313" key="5">
    <source>
        <dbReference type="EMBL" id="HIV62783.1"/>
    </source>
</evidence>
<proteinExistence type="predicted"/>
<dbReference type="InterPro" id="IPR039561">
    <property type="entry name" value="Peptidase_M15C"/>
</dbReference>
<protein>
    <submittedName>
        <fullName evidence="5">M15 family metallopeptidase</fullName>
    </submittedName>
</protein>
<feature type="region of interest" description="Disordered" evidence="2">
    <location>
        <begin position="202"/>
        <end position="241"/>
    </location>
</feature>
<feature type="chain" id="PRO_5039526243" evidence="3">
    <location>
        <begin position="21"/>
        <end position="422"/>
    </location>
</feature>
<comment type="caution">
    <text evidence="5">The sequence shown here is derived from an EMBL/GenBank/DDBJ whole genome shotgun (WGS) entry which is preliminary data.</text>
</comment>
<dbReference type="SUPFAM" id="SSF55166">
    <property type="entry name" value="Hedgehog/DD-peptidase"/>
    <property type="match status" value="1"/>
</dbReference>
<feature type="domain" description="SLH" evidence="4">
    <location>
        <begin position="74"/>
        <end position="137"/>
    </location>
</feature>
<organism evidence="5 6">
    <name type="scientific">Candidatus Butyricicoccus avistercoris</name>
    <dbReference type="NCBI Taxonomy" id="2838518"/>
    <lineage>
        <taxon>Bacteria</taxon>
        <taxon>Bacillati</taxon>
        <taxon>Bacillota</taxon>
        <taxon>Clostridia</taxon>
        <taxon>Eubacteriales</taxon>
        <taxon>Butyricicoccaceae</taxon>
        <taxon>Butyricicoccus</taxon>
    </lineage>
</organism>
<name>A0A9D1PJV5_9FIRM</name>
<accession>A0A9D1PJV5</accession>
<dbReference type="Pfam" id="PF00395">
    <property type="entry name" value="SLH"/>
    <property type="match status" value="1"/>
</dbReference>
<evidence type="ECO:0000259" key="4">
    <source>
        <dbReference type="PROSITE" id="PS51272"/>
    </source>
</evidence>
<dbReference type="Pfam" id="PF13539">
    <property type="entry name" value="Peptidase_M15_4"/>
    <property type="match status" value="1"/>
</dbReference>
<dbReference type="PROSITE" id="PS51272">
    <property type="entry name" value="SLH"/>
    <property type="match status" value="2"/>
</dbReference>
<dbReference type="InterPro" id="IPR009045">
    <property type="entry name" value="Zn_M74/Hedgehog-like"/>
</dbReference>
<sequence length="422" mass="46344">MKKVLCALLIGATTVSGAGAFTGVSSWAEPAVNQAMTMGIVPESLQNTQAGKAISRAEFCEVAVQLYESISGKTAPTNIISPFTDTDNQMIAAASALGIVNGRGDGTFAPYDTITRQEFCVMLCNVLRAVDVKSDTIETSTISVFPDGDLVANWAKEDVQTIINNEIMTGILENGQTLLKPLETTSREQAMVMAVRFASNYGEVQNDGENEPEEKPEVTPEVTPEQPEINENEQDNNSQSVYIIKPEEAASLTKDERLMILFGKTEIGFVTREEAEAAMTEITVPVWRLKSDGSKMAGQMTLEVNQCLSLVYQAIFEDIFNGSEQFPIKDGGSYAWRSNTRSEHRWGTAVDLNWNENMECYIDEAGNITEITTGSHWLPNEDPYSIPAGGDVVKAFAKYGFAWGGDAWKSKRDYMHFSYFGT</sequence>
<dbReference type="InterPro" id="IPR001119">
    <property type="entry name" value="SLH_dom"/>
</dbReference>
<evidence type="ECO:0000256" key="3">
    <source>
        <dbReference type="SAM" id="SignalP"/>
    </source>
</evidence>
<dbReference type="Gene3D" id="3.30.1380.10">
    <property type="match status" value="1"/>
</dbReference>